<sequence length="205" mass="20604">MKTSLPLGAAAFLCAAALASANASATTIGFDSLADLDPVTTQFSASGVTFANTIALKAGLSLNDGEFPPHSGSVVVFDDGGAMSLTFSTPVTQVGAFFTYVLPLTLTAWDVLDHVVGGLTSAFANNTAVSGDAGSLPNEWLQLAFASGIAKLTVEGDPGGGSFVLDDLVFTPKALPVPEPATAALTAIALAGLLARRRFAVSALA</sequence>
<evidence type="ECO:0000256" key="1">
    <source>
        <dbReference type="SAM" id="SignalP"/>
    </source>
</evidence>
<dbReference type="Proteomes" id="UP000020077">
    <property type="component" value="Unassembled WGS sequence"/>
</dbReference>
<comment type="caution">
    <text evidence="2">The sequence shown here is derived from an EMBL/GenBank/DDBJ whole genome shotgun (WGS) entry which is preliminary data.</text>
</comment>
<accession>A0A080LW19</accession>
<feature type="chain" id="PRO_5001750651" description="PEP-CTERM protein-sorting domain-containing protein" evidence="1">
    <location>
        <begin position="26"/>
        <end position="205"/>
    </location>
</feature>
<organism evidence="2 3">
    <name type="scientific">Candidatus Accumulibacter phosphatis</name>
    <dbReference type="NCBI Taxonomy" id="327160"/>
    <lineage>
        <taxon>Bacteria</taxon>
        <taxon>Pseudomonadati</taxon>
        <taxon>Pseudomonadota</taxon>
        <taxon>Betaproteobacteria</taxon>
        <taxon>Candidatus Accumulibacter</taxon>
    </lineage>
</organism>
<protein>
    <recommendedName>
        <fullName evidence="4">PEP-CTERM protein-sorting domain-containing protein</fullName>
    </recommendedName>
</protein>
<dbReference type="NCBIfam" id="TIGR02595">
    <property type="entry name" value="PEP_CTERM"/>
    <property type="match status" value="1"/>
</dbReference>
<proteinExistence type="predicted"/>
<dbReference type="InterPro" id="IPR013424">
    <property type="entry name" value="Ice-binding_C"/>
</dbReference>
<evidence type="ECO:0000313" key="2">
    <source>
        <dbReference type="EMBL" id="KFB72848.1"/>
    </source>
</evidence>
<gene>
    <name evidence="2" type="ORF">AW09_001932</name>
</gene>
<dbReference type="EMBL" id="JDVG02000327">
    <property type="protein sequence ID" value="KFB72848.1"/>
    <property type="molecule type" value="Genomic_DNA"/>
</dbReference>
<reference evidence="2 3" key="1">
    <citation type="submission" date="2014-02" db="EMBL/GenBank/DDBJ databases">
        <title>Expanding our view of genomic diversity in Candidatus Accumulibacter clades.</title>
        <authorList>
            <person name="Skennerton C.T."/>
            <person name="Barr J.J."/>
            <person name="Slater F.R."/>
            <person name="Bond P.L."/>
            <person name="Tyson G.W."/>
        </authorList>
    </citation>
    <scope>NUCLEOTIDE SEQUENCE [LARGE SCALE GENOMIC DNA]</scope>
    <source>
        <strain evidence="3">BA-91</strain>
    </source>
</reference>
<dbReference type="AlphaFoldDB" id="A0A080LW19"/>
<name>A0A080LW19_9PROT</name>
<feature type="signal peptide" evidence="1">
    <location>
        <begin position="1"/>
        <end position="25"/>
    </location>
</feature>
<keyword evidence="1" id="KW-0732">Signal</keyword>
<evidence type="ECO:0000313" key="3">
    <source>
        <dbReference type="Proteomes" id="UP000020077"/>
    </source>
</evidence>
<evidence type="ECO:0008006" key="4">
    <source>
        <dbReference type="Google" id="ProtNLM"/>
    </source>
</evidence>